<organism evidence="1 2">
    <name type="scientific">Acropora cervicornis</name>
    <name type="common">Staghorn coral</name>
    <dbReference type="NCBI Taxonomy" id="6130"/>
    <lineage>
        <taxon>Eukaryota</taxon>
        <taxon>Metazoa</taxon>
        <taxon>Cnidaria</taxon>
        <taxon>Anthozoa</taxon>
        <taxon>Hexacorallia</taxon>
        <taxon>Scleractinia</taxon>
        <taxon>Astrocoeniina</taxon>
        <taxon>Acroporidae</taxon>
        <taxon>Acropora</taxon>
    </lineage>
</organism>
<accession>A0AAD9Q984</accession>
<reference evidence="1" key="2">
    <citation type="journal article" date="2023" name="Science">
        <title>Genomic signatures of disease resistance in endangered staghorn corals.</title>
        <authorList>
            <person name="Vollmer S.V."/>
            <person name="Selwyn J.D."/>
            <person name="Despard B.A."/>
            <person name="Roesel C.L."/>
        </authorList>
    </citation>
    <scope>NUCLEOTIDE SEQUENCE</scope>
    <source>
        <strain evidence="1">K2</strain>
    </source>
</reference>
<sequence>MATIARGQKKNTEQMQQILSGVERREEIQQGGHWEYTVNEGSDGARMCKARNVLEKFSHEGPGRLEKVKDFKDEL</sequence>
<keyword evidence="2" id="KW-1185">Reference proteome</keyword>
<name>A0AAD9Q984_ACRCE</name>
<reference evidence="1" key="1">
    <citation type="journal article" date="2023" name="G3 (Bethesda)">
        <title>Whole genome assembly and annotation of the endangered Caribbean coral Acropora cervicornis.</title>
        <authorList>
            <person name="Selwyn J.D."/>
            <person name="Vollmer S.V."/>
        </authorList>
    </citation>
    <scope>NUCLEOTIDE SEQUENCE</scope>
    <source>
        <strain evidence="1">K2</strain>
    </source>
</reference>
<evidence type="ECO:0000313" key="1">
    <source>
        <dbReference type="EMBL" id="KAK2556645.1"/>
    </source>
</evidence>
<protein>
    <submittedName>
        <fullName evidence="1">Uncharacterized protein</fullName>
    </submittedName>
</protein>
<proteinExistence type="predicted"/>
<comment type="caution">
    <text evidence="1">The sequence shown here is derived from an EMBL/GenBank/DDBJ whole genome shotgun (WGS) entry which is preliminary data.</text>
</comment>
<dbReference type="AlphaFoldDB" id="A0AAD9Q984"/>
<gene>
    <name evidence="1" type="ORF">P5673_021194</name>
</gene>
<dbReference type="EMBL" id="JARQWQ010000054">
    <property type="protein sequence ID" value="KAK2556645.1"/>
    <property type="molecule type" value="Genomic_DNA"/>
</dbReference>
<evidence type="ECO:0000313" key="2">
    <source>
        <dbReference type="Proteomes" id="UP001249851"/>
    </source>
</evidence>
<dbReference type="Proteomes" id="UP001249851">
    <property type="component" value="Unassembled WGS sequence"/>
</dbReference>